<dbReference type="AlphaFoldDB" id="G5IDF1"/>
<dbReference type="InterPro" id="IPR010982">
    <property type="entry name" value="Lambda_DNA-bd_dom_sf"/>
</dbReference>
<accession>G5IDF1</accession>
<gene>
    <name evidence="2" type="ORF">HMPREF9473_01528</name>
</gene>
<reference evidence="2 3" key="1">
    <citation type="submission" date="2011-08" db="EMBL/GenBank/DDBJ databases">
        <title>The Genome Sequence of Clostridium hathewayi WAL-18680.</title>
        <authorList>
            <consortium name="The Broad Institute Genome Sequencing Platform"/>
            <person name="Earl A."/>
            <person name="Ward D."/>
            <person name="Feldgarden M."/>
            <person name="Gevers D."/>
            <person name="Finegold S.M."/>
            <person name="Summanen P.H."/>
            <person name="Molitoris D.R."/>
            <person name="Song M."/>
            <person name="Daigneault M."/>
            <person name="Allen-Vercoe E."/>
            <person name="Young S.K."/>
            <person name="Zeng Q."/>
            <person name="Gargeya S."/>
            <person name="Fitzgerald M."/>
            <person name="Haas B."/>
            <person name="Abouelleil A."/>
            <person name="Alvarado L."/>
            <person name="Arachchi H.M."/>
            <person name="Berlin A."/>
            <person name="Brown A."/>
            <person name="Chapman S.B."/>
            <person name="Chen Z."/>
            <person name="Dunbar C."/>
            <person name="Freedman E."/>
            <person name="Gearin G."/>
            <person name="Gellesch M."/>
            <person name="Goldberg J."/>
            <person name="Griggs A."/>
            <person name="Gujja S."/>
            <person name="Heiman D."/>
            <person name="Howarth C."/>
            <person name="Larson L."/>
            <person name="Lui A."/>
            <person name="MacDonald P.J.P."/>
            <person name="Montmayeur A."/>
            <person name="Murphy C."/>
            <person name="Neiman D."/>
            <person name="Pearson M."/>
            <person name="Priest M."/>
            <person name="Roberts A."/>
            <person name="Saif S."/>
            <person name="Shea T."/>
            <person name="Shenoy N."/>
            <person name="Sisk P."/>
            <person name="Stolte C."/>
            <person name="Sykes S."/>
            <person name="Wortman J."/>
            <person name="Nusbaum C."/>
            <person name="Birren B."/>
        </authorList>
    </citation>
    <scope>NUCLEOTIDE SEQUENCE [LARGE SCALE GENOMIC DNA]</scope>
    <source>
        <strain evidence="2 3">WAL-18680</strain>
    </source>
</reference>
<dbReference type="SUPFAM" id="SSF47413">
    <property type="entry name" value="lambda repressor-like DNA-binding domains"/>
    <property type="match status" value="1"/>
</dbReference>
<dbReference type="HOGENOM" id="CLU_066192_50_1_9"/>
<dbReference type="OrthoDB" id="9781521at2"/>
<evidence type="ECO:0000313" key="2">
    <source>
        <dbReference type="EMBL" id="EHI60486.1"/>
    </source>
</evidence>
<proteinExistence type="predicted"/>
<keyword evidence="3" id="KW-1185">Reference proteome</keyword>
<dbReference type="RefSeq" id="WP_006779514.1">
    <property type="nucleotide sequence ID" value="NZ_CP040506.1"/>
</dbReference>
<dbReference type="GO" id="GO:0003677">
    <property type="term" value="F:DNA binding"/>
    <property type="evidence" value="ECO:0007669"/>
    <property type="project" value="InterPro"/>
</dbReference>
<dbReference type="SMART" id="SM00530">
    <property type="entry name" value="HTH_XRE"/>
    <property type="match status" value="1"/>
</dbReference>
<dbReference type="PROSITE" id="PS50943">
    <property type="entry name" value="HTH_CROC1"/>
    <property type="match status" value="1"/>
</dbReference>
<dbReference type="Proteomes" id="UP000005384">
    <property type="component" value="Unassembled WGS sequence"/>
</dbReference>
<organism evidence="2 3">
    <name type="scientific">Hungatella hathewayi WAL-18680</name>
    <dbReference type="NCBI Taxonomy" id="742737"/>
    <lineage>
        <taxon>Bacteria</taxon>
        <taxon>Bacillati</taxon>
        <taxon>Bacillota</taxon>
        <taxon>Clostridia</taxon>
        <taxon>Lachnospirales</taxon>
        <taxon>Lachnospiraceae</taxon>
        <taxon>Hungatella</taxon>
    </lineage>
</organism>
<dbReference type="Pfam" id="PF13443">
    <property type="entry name" value="HTH_26"/>
    <property type="match status" value="1"/>
</dbReference>
<dbReference type="CDD" id="cd00093">
    <property type="entry name" value="HTH_XRE"/>
    <property type="match status" value="1"/>
</dbReference>
<feature type="domain" description="HTH cro/C1-type" evidence="1">
    <location>
        <begin position="11"/>
        <end position="66"/>
    </location>
</feature>
<name>G5IDF1_9FIRM</name>
<dbReference type="InterPro" id="IPR001387">
    <property type="entry name" value="Cro/C1-type_HTH"/>
</dbReference>
<dbReference type="Gene3D" id="1.10.260.40">
    <property type="entry name" value="lambda repressor-like DNA-binding domains"/>
    <property type="match status" value="1"/>
</dbReference>
<evidence type="ECO:0000259" key="1">
    <source>
        <dbReference type="PROSITE" id="PS50943"/>
    </source>
</evidence>
<evidence type="ECO:0000313" key="3">
    <source>
        <dbReference type="Proteomes" id="UP000005384"/>
    </source>
</evidence>
<protein>
    <recommendedName>
        <fullName evidence="1">HTH cro/C1-type domain-containing protein</fullName>
    </recommendedName>
</protein>
<dbReference type="EMBL" id="ADLN01000018">
    <property type="protein sequence ID" value="EHI60486.1"/>
    <property type="molecule type" value="Genomic_DNA"/>
</dbReference>
<comment type="caution">
    <text evidence="2">The sequence shown here is derived from an EMBL/GenBank/DDBJ whole genome shotgun (WGS) entry which is preliminary data.</text>
</comment>
<sequence length="86" mass="9542">MKTGDAIRKRITELRTERGMSEYRLARKTLLAPSTVKSVLQGKSRAPQTDTVAIICAGLGITVREFYNSPLFEDPDTAGEDALERE</sequence>